<feature type="region of interest" description="Disordered" evidence="1">
    <location>
        <begin position="236"/>
        <end position="257"/>
    </location>
</feature>
<evidence type="ECO:0000313" key="2">
    <source>
        <dbReference type="EMBL" id="EFI93412.1"/>
    </source>
</evidence>
<feature type="non-terminal residue" evidence="2">
    <location>
        <position position="396"/>
    </location>
</feature>
<feature type="compositionally biased region" description="Basic and acidic residues" evidence="1">
    <location>
        <begin position="236"/>
        <end position="251"/>
    </location>
</feature>
<accession>D8QFH2</accession>
<dbReference type="eggNOG" id="ENOG502SQ1V">
    <property type="taxonomic scope" value="Eukaryota"/>
</dbReference>
<sequence>MMHRSCKSEKGNPEALDLEYNVDSPGLRVYLLKAVSACLEVNETTSPVVAQTDRQLRVTANDAGAILSFTRAPQRSSIPVEHETAVTTICVSDLIRFTTKWICGCFGSPQRVQLPPKVRTMATTDVLARRQSDLSLLLLVPSFTTGALRSLNPFYIPPIMKTQVMSPIVLALMATSATAKILNDGTKLAYGKAFDNKVQWQMAGVLESPCTGDFADIGISDCYQFTLSADGSKNLDTGHLDSPRQRNEFRAPDQPAGKKRTYEWKTYVSGETGTSDSFFHLTQIKLKDVGPPLLTLSARKGKIGIESEELCGKGCASASWDDYVDRTVQHTMKITFGPDGSMDYKIKDADSGKSIISQSLKGHFGDNKTFLKFGSYRKAYDHMTKVRMAAGDYKQT</sequence>
<dbReference type="HOGENOM" id="CLU_696676_0_0_1"/>
<keyword evidence="3" id="KW-1185">Reference proteome</keyword>
<dbReference type="InParanoid" id="D8QFH2"/>
<dbReference type="Proteomes" id="UP000007431">
    <property type="component" value="Unassembled WGS sequence"/>
</dbReference>
<protein>
    <submittedName>
        <fullName evidence="2">Uncharacterized protein</fullName>
    </submittedName>
</protein>
<reference evidence="2 3" key="1">
    <citation type="journal article" date="2010" name="Nat. Biotechnol.">
        <title>Genome sequence of the model mushroom Schizophyllum commune.</title>
        <authorList>
            <person name="Ohm R.A."/>
            <person name="de Jong J.F."/>
            <person name="Lugones L.G."/>
            <person name="Aerts A."/>
            <person name="Kothe E."/>
            <person name="Stajich J.E."/>
            <person name="de Vries R.P."/>
            <person name="Record E."/>
            <person name="Levasseur A."/>
            <person name="Baker S.E."/>
            <person name="Bartholomew K.A."/>
            <person name="Coutinho P.M."/>
            <person name="Erdmann S."/>
            <person name="Fowler T.J."/>
            <person name="Gathman A.C."/>
            <person name="Lombard V."/>
            <person name="Henrissat B."/>
            <person name="Knabe N."/>
            <person name="Kuees U."/>
            <person name="Lilly W.W."/>
            <person name="Lindquist E."/>
            <person name="Lucas S."/>
            <person name="Magnuson J.K."/>
            <person name="Piumi F."/>
            <person name="Raudaskoski M."/>
            <person name="Salamov A."/>
            <person name="Schmutz J."/>
            <person name="Schwarze F.W.M.R."/>
            <person name="vanKuyk P.A."/>
            <person name="Horton J.S."/>
            <person name="Grigoriev I.V."/>
            <person name="Woesten H.A.B."/>
        </authorList>
    </citation>
    <scope>NUCLEOTIDE SEQUENCE [LARGE SCALE GENOMIC DNA]</scope>
    <source>
        <strain evidence="3">H4-8 / FGSC 9210</strain>
    </source>
</reference>
<evidence type="ECO:0000256" key="1">
    <source>
        <dbReference type="SAM" id="MobiDB-lite"/>
    </source>
</evidence>
<dbReference type="GeneID" id="9592085"/>
<dbReference type="RefSeq" id="XP_003028315.1">
    <property type="nucleotide sequence ID" value="XM_003028269.1"/>
</dbReference>
<dbReference type="EMBL" id="GL377311">
    <property type="protein sequence ID" value="EFI93412.1"/>
    <property type="molecule type" value="Genomic_DNA"/>
</dbReference>
<name>D8QFH2_SCHCM</name>
<organism evidence="3">
    <name type="scientific">Schizophyllum commune (strain H4-8 / FGSC 9210)</name>
    <name type="common">Split gill fungus</name>
    <dbReference type="NCBI Taxonomy" id="578458"/>
    <lineage>
        <taxon>Eukaryota</taxon>
        <taxon>Fungi</taxon>
        <taxon>Dikarya</taxon>
        <taxon>Basidiomycota</taxon>
        <taxon>Agaricomycotina</taxon>
        <taxon>Agaricomycetes</taxon>
        <taxon>Agaricomycetidae</taxon>
        <taxon>Agaricales</taxon>
        <taxon>Schizophyllaceae</taxon>
        <taxon>Schizophyllum</taxon>
    </lineage>
</organism>
<dbReference type="AlphaFoldDB" id="D8QFH2"/>
<dbReference type="KEGG" id="scm:SCHCO_02713517"/>
<gene>
    <name evidence="2" type="ORF">SCHCODRAFT_112610</name>
</gene>
<dbReference type="OrthoDB" id="2538281at2759"/>
<proteinExistence type="predicted"/>
<dbReference type="VEuPathDB" id="FungiDB:SCHCODRAFT_02713517"/>
<evidence type="ECO:0000313" key="3">
    <source>
        <dbReference type="Proteomes" id="UP000007431"/>
    </source>
</evidence>